<gene>
    <name evidence="1" type="ORF">ACAOBT_LOCUS30547</name>
</gene>
<keyword evidence="2" id="KW-1185">Reference proteome</keyword>
<proteinExistence type="predicted"/>
<evidence type="ECO:0000313" key="1">
    <source>
        <dbReference type="EMBL" id="CAH2008983.1"/>
    </source>
</evidence>
<dbReference type="Proteomes" id="UP001152888">
    <property type="component" value="Unassembled WGS sequence"/>
</dbReference>
<name>A0A9P0M7Y4_ACAOB</name>
<reference evidence="1" key="1">
    <citation type="submission" date="2022-03" db="EMBL/GenBank/DDBJ databases">
        <authorList>
            <person name="Sayadi A."/>
        </authorList>
    </citation>
    <scope>NUCLEOTIDE SEQUENCE</scope>
</reference>
<dbReference type="EMBL" id="CAKOFQ010007844">
    <property type="protein sequence ID" value="CAH2008983.1"/>
    <property type="molecule type" value="Genomic_DNA"/>
</dbReference>
<evidence type="ECO:0000313" key="2">
    <source>
        <dbReference type="Proteomes" id="UP001152888"/>
    </source>
</evidence>
<dbReference type="AlphaFoldDB" id="A0A9P0M7Y4"/>
<protein>
    <submittedName>
        <fullName evidence="1">Uncharacterized protein</fullName>
    </submittedName>
</protein>
<comment type="caution">
    <text evidence="1">The sequence shown here is derived from an EMBL/GenBank/DDBJ whole genome shotgun (WGS) entry which is preliminary data.</text>
</comment>
<sequence length="47" mass="5412">MIMCINLHVYKISDTCCVRESLMNMTGYLYIVLSEERLYMSSSIGLS</sequence>
<organism evidence="1 2">
    <name type="scientific">Acanthoscelides obtectus</name>
    <name type="common">Bean weevil</name>
    <name type="synonym">Bruchus obtectus</name>
    <dbReference type="NCBI Taxonomy" id="200917"/>
    <lineage>
        <taxon>Eukaryota</taxon>
        <taxon>Metazoa</taxon>
        <taxon>Ecdysozoa</taxon>
        <taxon>Arthropoda</taxon>
        <taxon>Hexapoda</taxon>
        <taxon>Insecta</taxon>
        <taxon>Pterygota</taxon>
        <taxon>Neoptera</taxon>
        <taxon>Endopterygota</taxon>
        <taxon>Coleoptera</taxon>
        <taxon>Polyphaga</taxon>
        <taxon>Cucujiformia</taxon>
        <taxon>Chrysomeloidea</taxon>
        <taxon>Chrysomelidae</taxon>
        <taxon>Bruchinae</taxon>
        <taxon>Bruchini</taxon>
        <taxon>Acanthoscelides</taxon>
    </lineage>
</organism>
<accession>A0A9P0M7Y4</accession>